<feature type="transmembrane region" description="Helical" evidence="1">
    <location>
        <begin position="140"/>
        <end position="166"/>
    </location>
</feature>
<organism evidence="2 3">
    <name type="scientific">Galactobacter valiniphilus</name>
    <dbReference type="NCBI Taxonomy" id="2676122"/>
    <lineage>
        <taxon>Bacteria</taxon>
        <taxon>Bacillati</taxon>
        <taxon>Actinomycetota</taxon>
        <taxon>Actinomycetes</taxon>
        <taxon>Micrococcales</taxon>
        <taxon>Micrococcaceae</taxon>
        <taxon>Galactobacter</taxon>
    </lineage>
</organism>
<proteinExistence type="predicted"/>
<comment type="caution">
    <text evidence="2">The sequence shown here is derived from an EMBL/GenBank/DDBJ whole genome shotgun (WGS) entry which is preliminary data.</text>
</comment>
<sequence length="167" mass="16992">MNGIIESLQQLAGSLPPLFQPLVSALAGAIPFVEGEGGAALGILVGIPPVVAIIAGIVGNFACVFVLAMVAAKTREAVVTRRAAGQTMVTEAPSPRNRKVLAAMDKYGVPGVSLLGPLLVPTMFTATALVAAGVRPGRVLFWQGLAIVLWTTAIGVLVSLGLSALAR</sequence>
<feature type="transmembrane region" description="Helical" evidence="1">
    <location>
        <begin position="107"/>
        <end position="134"/>
    </location>
</feature>
<dbReference type="EMBL" id="QQXK01000001">
    <property type="protein sequence ID" value="RII43725.1"/>
    <property type="molecule type" value="Genomic_DNA"/>
</dbReference>
<keyword evidence="3" id="KW-1185">Reference proteome</keyword>
<keyword evidence="1" id="KW-0812">Transmembrane</keyword>
<evidence type="ECO:0000313" key="2">
    <source>
        <dbReference type="EMBL" id="RII43725.1"/>
    </source>
</evidence>
<reference evidence="2 3" key="1">
    <citation type="submission" date="2018-07" db="EMBL/GenBank/DDBJ databases">
        <title>Arthrobacter sp. nov., isolated from raw cow's milk with high bacterial count.</title>
        <authorList>
            <person name="Hahne J."/>
            <person name="Isele D."/>
            <person name="Lipski A."/>
        </authorList>
    </citation>
    <scope>NUCLEOTIDE SEQUENCE [LARGE SCALE GENOMIC DNA]</scope>
    <source>
        <strain evidence="2 3">JZ R-35</strain>
    </source>
</reference>
<feature type="transmembrane region" description="Helical" evidence="1">
    <location>
        <begin position="39"/>
        <end position="72"/>
    </location>
</feature>
<gene>
    <name evidence="2" type="ORF">DWB68_00355</name>
</gene>
<name>A0A399JDT4_9MICC</name>
<protein>
    <submittedName>
        <fullName evidence="2">Small multidrug efflux protein</fullName>
    </submittedName>
</protein>
<evidence type="ECO:0000313" key="3">
    <source>
        <dbReference type="Proteomes" id="UP000265419"/>
    </source>
</evidence>
<keyword evidence="1" id="KW-0472">Membrane</keyword>
<dbReference type="Proteomes" id="UP000265419">
    <property type="component" value="Unassembled WGS sequence"/>
</dbReference>
<dbReference type="AlphaFoldDB" id="A0A399JDT4"/>
<accession>A0A399JDT4</accession>
<keyword evidence="1" id="KW-1133">Transmembrane helix</keyword>
<evidence type="ECO:0000256" key="1">
    <source>
        <dbReference type="SAM" id="Phobius"/>
    </source>
</evidence>
<feature type="transmembrane region" description="Helical" evidence="1">
    <location>
        <begin position="12"/>
        <end position="33"/>
    </location>
</feature>
<dbReference type="RefSeq" id="WP_119423151.1">
    <property type="nucleotide sequence ID" value="NZ_QQXK01000001.1"/>
</dbReference>